<gene>
    <name evidence="2" type="ORF">ACJ73_04133</name>
</gene>
<feature type="compositionally biased region" description="Polar residues" evidence="1">
    <location>
        <begin position="20"/>
        <end position="34"/>
    </location>
</feature>
<protein>
    <submittedName>
        <fullName evidence="2">Uncharacterized protein</fullName>
    </submittedName>
</protein>
<evidence type="ECO:0000313" key="3">
    <source>
        <dbReference type="Proteomes" id="UP000242791"/>
    </source>
</evidence>
<dbReference type="Proteomes" id="UP000242791">
    <property type="component" value="Unassembled WGS sequence"/>
</dbReference>
<dbReference type="EMBL" id="LGTZ01000548">
    <property type="protein sequence ID" value="OJD24512.1"/>
    <property type="molecule type" value="Genomic_DNA"/>
</dbReference>
<sequence length="163" mass="17896">MAPMRGDAAAYEIPESLRTSFYHPQSSRESSPPTVEQLLSRYGRPCPPRSVDREPGSSPENPIDVDDMYQKRESQPLSEDQEASLLGGDTEHESDSKTTKATSAWDLERGSQAQPQLGPHPTGPAQTEAEVVDATERDTDLLPALAVIRRMSEHCHHGLPPPN</sequence>
<feature type="region of interest" description="Disordered" evidence="1">
    <location>
        <begin position="20"/>
        <end position="135"/>
    </location>
</feature>
<evidence type="ECO:0000256" key="1">
    <source>
        <dbReference type="SAM" id="MobiDB-lite"/>
    </source>
</evidence>
<keyword evidence="3" id="KW-1185">Reference proteome</keyword>
<dbReference type="VEuPathDB" id="FungiDB:ACJ73_04133"/>
<comment type="caution">
    <text evidence="2">The sequence shown here is derived from an EMBL/GenBank/DDBJ whole genome shotgun (WGS) entry which is preliminary data.</text>
</comment>
<name>A0A1J9Q7T1_9EURO</name>
<accession>A0A1J9Q7T1</accession>
<dbReference type="AlphaFoldDB" id="A0A1J9Q7T1"/>
<organism evidence="2 3">
    <name type="scientific">Blastomyces percursus</name>
    <dbReference type="NCBI Taxonomy" id="1658174"/>
    <lineage>
        <taxon>Eukaryota</taxon>
        <taxon>Fungi</taxon>
        <taxon>Dikarya</taxon>
        <taxon>Ascomycota</taxon>
        <taxon>Pezizomycotina</taxon>
        <taxon>Eurotiomycetes</taxon>
        <taxon>Eurotiomycetidae</taxon>
        <taxon>Onygenales</taxon>
        <taxon>Ajellomycetaceae</taxon>
        <taxon>Blastomyces</taxon>
    </lineage>
</organism>
<evidence type="ECO:0000313" key="2">
    <source>
        <dbReference type="EMBL" id="OJD24512.1"/>
    </source>
</evidence>
<reference evidence="2 3" key="1">
    <citation type="submission" date="2015-08" db="EMBL/GenBank/DDBJ databases">
        <title>Emmonsia species relationships and genome sequence.</title>
        <authorList>
            <person name="Cuomo C.A."/>
            <person name="Schwartz I.S."/>
            <person name="Kenyon C."/>
            <person name="De Hoog G.S."/>
            <person name="Govender N.P."/>
            <person name="Botha A."/>
            <person name="Moreno L."/>
            <person name="De Vries M."/>
            <person name="Munoz J.F."/>
            <person name="Stielow J.B."/>
        </authorList>
    </citation>
    <scope>NUCLEOTIDE SEQUENCE [LARGE SCALE GENOMIC DNA]</scope>
    <source>
        <strain evidence="2 3">EI222</strain>
    </source>
</reference>
<feature type="compositionally biased region" description="Basic and acidic residues" evidence="1">
    <location>
        <begin position="89"/>
        <end position="98"/>
    </location>
</feature>
<proteinExistence type="predicted"/>